<dbReference type="NCBIfam" id="TIGR02866">
    <property type="entry name" value="CoxB"/>
    <property type="match status" value="1"/>
</dbReference>
<evidence type="ECO:0000256" key="16">
    <source>
        <dbReference type="ARBA" id="ARBA00031399"/>
    </source>
</evidence>
<dbReference type="InterPro" id="IPR008972">
    <property type="entry name" value="Cupredoxin"/>
</dbReference>
<comment type="function">
    <text evidence="15">Subunits I and II form the functional core of the enzyme complex. Electrons originating in cytochrome c are transferred via heme a and Cu(A) to the binuclear center formed by heme a3 and Cu(B).</text>
</comment>
<evidence type="ECO:0000256" key="15">
    <source>
        <dbReference type="ARBA" id="ARBA00024688"/>
    </source>
</evidence>
<dbReference type="PANTHER" id="PTHR22888:SF9">
    <property type="entry name" value="CYTOCHROME C OXIDASE SUBUNIT 2"/>
    <property type="match status" value="1"/>
</dbReference>
<feature type="compositionally biased region" description="Polar residues" evidence="18">
    <location>
        <begin position="327"/>
        <end position="341"/>
    </location>
</feature>
<keyword evidence="8 17" id="KW-0479">Metal-binding</keyword>
<keyword evidence="7 19" id="KW-0812">Transmembrane</keyword>
<dbReference type="InterPro" id="IPR036909">
    <property type="entry name" value="Cyt_c-like_dom_sf"/>
</dbReference>
<evidence type="ECO:0000256" key="3">
    <source>
        <dbReference type="ARBA" id="ARBA00012949"/>
    </source>
</evidence>
<evidence type="ECO:0000256" key="18">
    <source>
        <dbReference type="SAM" id="MobiDB-lite"/>
    </source>
</evidence>
<feature type="domain" description="Cytochrome oxidase subunit II copper A binding" evidence="20">
    <location>
        <begin position="99"/>
        <end position="210"/>
    </location>
</feature>
<sequence length="377" mass="41650">MNESFSFFPESASEGALQFDRLSLALFGVCVLFSLGISLAILVFIARYWHSREVDRQFQPSRGMHWLVEITWMLGPLAILLGLFAWGAVVYIRAHRPPTDPVEVNVVAKQWMWKIAHPSGRREINTLHLPIGRPVRLTMISEDVIHSFFVPAFRVKQDVLPGRYSTLWFRATKPGRYHLFCAEYCGTEHSQMIGQVVVQQREEYAEWIAQGTEESLAQAGRRNLDSMGCLQCHGGIPGGQVGPPLTGLYGHRVTLSDGARVVADPEYLRRSILEPAAEVREGFEPKMPSYDGQIDPEQLLEIIAYLRSVADATGPLAGPGTLDTDSRSPGASSPVQQSPDESSPPGPTGEDDVEQPLDSPEAAESRSPPSTDAEESR</sequence>
<keyword evidence="12 17" id="KW-0408">Iron</keyword>
<dbReference type="Gene3D" id="2.60.40.420">
    <property type="entry name" value="Cupredoxins - blue copper proteins"/>
    <property type="match status" value="1"/>
</dbReference>
<evidence type="ECO:0000256" key="5">
    <source>
        <dbReference type="ARBA" id="ARBA00022617"/>
    </source>
</evidence>
<evidence type="ECO:0000256" key="11">
    <source>
        <dbReference type="ARBA" id="ARBA00022989"/>
    </source>
</evidence>
<dbReference type="Pfam" id="PF13442">
    <property type="entry name" value="Cytochrome_CBB3"/>
    <property type="match status" value="1"/>
</dbReference>
<accession>A0A5M6D2R7</accession>
<evidence type="ECO:0000256" key="1">
    <source>
        <dbReference type="ARBA" id="ARBA00004141"/>
    </source>
</evidence>
<dbReference type="PROSITE" id="PS51007">
    <property type="entry name" value="CYTC"/>
    <property type="match status" value="1"/>
</dbReference>
<evidence type="ECO:0000256" key="7">
    <source>
        <dbReference type="ARBA" id="ARBA00022692"/>
    </source>
</evidence>
<dbReference type="GO" id="GO:0004129">
    <property type="term" value="F:cytochrome-c oxidase activity"/>
    <property type="evidence" value="ECO:0007669"/>
    <property type="project" value="UniProtKB-EC"/>
</dbReference>
<keyword evidence="9" id="KW-1278">Translocase</keyword>
<evidence type="ECO:0000256" key="14">
    <source>
        <dbReference type="ARBA" id="ARBA00023136"/>
    </source>
</evidence>
<dbReference type="InterPro" id="IPR036257">
    <property type="entry name" value="Cyt_c_oxidase_su2_TM_sf"/>
</dbReference>
<dbReference type="SUPFAM" id="SSF81464">
    <property type="entry name" value="Cytochrome c oxidase subunit II-like, transmembrane region"/>
    <property type="match status" value="1"/>
</dbReference>
<comment type="subcellular location">
    <subcellularLocation>
        <location evidence="1">Membrane</location>
        <topology evidence="1">Multi-pass membrane protein</topology>
    </subcellularLocation>
</comment>
<dbReference type="PANTHER" id="PTHR22888">
    <property type="entry name" value="CYTOCHROME C OXIDASE, SUBUNIT II"/>
    <property type="match status" value="1"/>
</dbReference>
<evidence type="ECO:0000259" key="21">
    <source>
        <dbReference type="PROSITE" id="PS51007"/>
    </source>
</evidence>
<keyword evidence="5 17" id="KW-0349">Heme</keyword>
<feature type="compositionally biased region" description="Low complexity" evidence="18">
    <location>
        <begin position="359"/>
        <end position="370"/>
    </location>
</feature>
<dbReference type="Gene3D" id="1.10.287.90">
    <property type="match status" value="1"/>
</dbReference>
<dbReference type="EC" id="7.1.1.9" evidence="3"/>
<evidence type="ECO:0000256" key="19">
    <source>
        <dbReference type="SAM" id="Phobius"/>
    </source>
</evidence>
<keyword evidence="11 19" id="KW-1133">Transmembrane helix</keyword>
<keyword evidence="13" id="KW-0186">Copper</keyword>
<keyword evidence="22" id="KW-0560">Oxidoreductase</keyword>
<feature type="domain" description="Cytochrome c" evidence="21">
    <location>
        <begin position="215"/>
        <end position="310"/>
    </location>
</feature>
<evidence type="ECO:0000256" key="4">
    <source>
        <dbReference type="ARBA" id="ARBA00022448"/>
    </source>
</evidence>
<feature type="region of interest" description="Disordered" evidence="18">
    <location>
        <begin position="316"/>
        <end position="377"/>
    </location>
</feature>
<protein>
    <recommendedName>
        <fullName evidence="3">cytochrome-c oxidase</fullName>
        <ecNumber evidence="3">7.1.1.9</ecNumber>
    </recommendedName>
    <alternativeName>
        <fullName evidence="16">Cytochrome aa3 subunit 2</fullName>
    </alternativeName>
</protein>
<dbReference type="GO" id="GO:0016020">
    <property type="term" value="C:membrane"/>
    <property type="evidence" value="ECO:0007669"/>
    <property type="project" value="UniProtKB-SubCell"/>
</dbReference>
<evidence type="ECO:0000256" key="10">
    <source>
        <dbReference type="ARBA" id="ARBA00022982"/>
    </source>
</evidence>
<dbReference type="GO" id="GO:0005507">
    <property type="term" value="F:copper ion binding"/>
    <property type="evidence" value="ECO:0007669"/>
    <property type="project" value="InterPro"/>
</dbReference>
<evidence type="ECO:0000259" key="20">
    <source>
        <dbReference type="PROSITE" id="PS50857"/>
    </source>
</evidence>
<dbReference type="RefSeq" id="WP_150077541.1">
    <property type="nucleotide sequence ID" value="NZ_VWOX01000009.1"/>
</dbReference>
<gene>
    <name evidence="22" type="primary">coxB</name>
    <name evidence="22" type="ORF">FYK55_16485</name>
</gene>
<evidence type="ECO:0000256" key="12">
    <source>
        <dbReference type="ARBA" id="ARBA00023004"/>
    </source>
</evidence>
<dbReference type="EMBL" id="VWOX01000009">
    <property type="protein sequence ID" value="KAA5541807.1"/>
    <property type="molecule type" value="Genomic_DNA"/>
</dbReference>
<reference evidence="22 23" key="1">
    <citation type="submission" date="2019-08" db="EMBL/GenBank/DDBJ databases">
        <authorList>
            <person name="Dhanesh K."/>
            <person name="Kumar G."/>
            <person name="Sasikala C."/>
            <person name="Venkata Ramana C."/>
        </authorList>
    </citation>
    <scope>NUCLEOTIDE SEQUENCE [LARGE SCALE GENOMIC DNA]</scope>
    <source>
        <strain evidence="22 23">JC645</strain>
    </source>
</reference>
<evidence type="ECO:0000313" key="22">
    <source>
        <dbReference type="EMBL" id="KAA5541807.1"/>
    </source>
</evidence>
<evidence type="ECO:0000256" key="2">
    <source>
        <dbReference type="ARBA" id="ARBA00007866"/>
    </source>
</evidence>
<dbReference type="InterPro" id="IPR002429">
    <property type="entry name" value="CcO_II-like_C"/>
</dbReference>
<dbReference type="Proteomes" id="UP000324479">
    <property type="component" value="Unassembled WGS sequence"/>
</dbReference>
<evidence type="ECO:0000256" key="6">
    <source>
        <dbReference type="ARBA" id="ARBA00022660"/>
    </source>
</evidence>
<dbReference type="Pfam" id="PF00116">
    <property type="entry name" value="COX2"/>
    <property type="match status" value="1"/>
</dbReference>
<evidence type="ECO:0000313" key="23">
    <source>
        <dbReference type="Proteomes" id="UP000324479"/>
    </source>
</evidence>
<dbReference type="InterPro" id="IPR001505">
    <property type="entry name" value="Copper_CuA"/>
</dbReference>
<dbReference type="InterPro" id="IPR014222">
    <property type="entry name" value="Cyt_c_oxidase_su2"/>
</dbReference>
<dbReference type="GO" id="GO:0016491">
    <property type="term" value="F:oxidoreductase activity"/>
    <property type="evidence" value="ECO:0007669"/>
    <property type="project" value="UniProtKB-KW"/>
</dbReference>
<dbReference type="GO" id="GO:0020037">
    <property type="term" value="F:heme binding"/>
    <property type="evidence" value="ECO:0007669"/>
    <property type="project" value="InterPro"/>
</dbReference>
<dbReference type="AlphaFoldDB" id="A0A5M6D2R7"/>
<dbReference type="SUPFAM" id="SSF46626">
    <property type="entry name" value="Cytochrome c"/>
    <property type="match status" value="1"/>
</dbReference>
<evidence type="ECO:0000256" key="13">
    <source>
        <dbReference type="ARBA" id="ARBA00023008"/>
    </source>
</evidence>
<keyword evidence="14 19" id="KW-0472">Membrane</keyword>
<dbReference type="CDD" id="cd13915">
    <property type="entry name" value="CuRO_HCO_II_like_2"/>
    <property type="match status" value="1"/>
</dbReference>
<dbReference type="SUPFAM" id="SSF49503">
    <property type="entry name" value="Cupredoxins"/>
    <property type="match status" value="1"/>
</dbReference>
<dbReference type="PROSITE" id="PS50857">
    <property type="entry name" value="COX2_CUA"/>
    <property type="match status" value="1"/>
</dbReference>
<evidence type="ECO:0000256" key="17">
    <source>
        <dbReference type="PROSITE-ProRule" id="PRU00433"/>
    </source>
</evidence>
<keyword evidence="10" id="KW-0249">Electron transport</keyword>
<proteinExistence type="inferred from homology"/>
<feature type="transmembrane region" description="Helical" evidence="19">
    <location>
        <begin position="70"/>
        <end position="92"/>
    </location>
</feature>
<dbReference type="InterPro" id="IPR009056">
    <property type="entry name" value="Cyt_c-like_dom"/>
</dbReference>
<keyword evidence="6" id="KW-0679">Respiratory chain</keyword>
<feature type="transmembrane region" description="Helical" evidence="19">
    <location>
        <begin position="24"/>
        <end position="49"/>
    </location>
</feature>
<comment type="caution">
    <text evidence="22">The sequence shown here is derived from an EMBL/GenBank/DDBJ whole genome shotgun (WGS) entry which is preliminary data.</text>
</comment>
<dbReference type="InterPro" id="IPR045187">
    <property type="entry name" value="CcO_II"/>
</dbReference>
<organism evidence="22 23">
    <name type="scientific">Roseiconus nitratireducens</name>
    <dbReference type="NCBI Taxonomy" id="2605748"/>
    <lineage>
        <taxon>Bacteria</taxon>
        <taxon>Pseudomonadati</taxon>
        <taxon>Planctomycetota</taxon>
        <taxon>Planctomycetia</taxon>
        <taxon>Pirellulales</taxon>
        <taxon>Pirellulaceae</taxon>
        <taxon>Roseiconus</taxon>
    </lineage>
</organism>
<comment type="similarity">
    <text evidence="2">Belongs to the cytochrome c oxidase subunit 2 family.</text>
</comment>
<keyword evidence="4" id="KW-0813">Transport</keyword>
<dbReference type="GO" id="GO:0042773">
    <property type="term" value="P:ATP synthesis coupled electron transport"/>
    <property type="evidence" value="ECO:0007669"/>
    <property type="project" value="TreeGrafter"/>
</dbReference>
<evidence type="ECO:0000256" key="9">
    <source>
        <dbReference type="ARBA" id="ARBA00022967"/>
    </source>
</evidence>
<dbReference type="PROSITE" id="PS00078">
    <property type="entry name" value="COX2"/>
    <property type="match status" value="1"/>
</dbReference>
<evidence type="ECO:0000256" key="8">
    <source>
        <dbReference type="ARBA" id="ARBA00022723"/>
    </source>
</evidence>
<name>A0A5M6D2R7_9BACT</name>
<keyword evidence="23" id="KW-1185">Reference proteome</keyword>